<dbReference type="Gramene" id="A07p02730.2_BraZ1">
    <property type="protein sequence ID" value="A07p02730.2_BraZ1.CDS"/>
    <property type="gene ID" value="A07g02730.2_BraZ1"/>
</dbReference>
<feature type="region of interest" description="Disordered" evidence="1">
    <location>
        <begin position="148"/>
        <end position="178"/>
    </location>
</feature>
<protein>
    <submittedName>
        <fullName evidence="2">Uncharacterized protein</fullName>
    </submittedName>
</protein>
<evidence type="ECO:0000256" key="1">
    <source>
        <dbReference type="SAM" id="MobiDB-lite"/>
    </source>
</evidence>
<evidence type="ECO:0000313" key="2">
    <source>
        <dbReference type="EMBL" id="CAG7900629.1"/>
    </source>
</evidence>
<dbReference type="EMBL" id="LS974623">
    <property type="protein sequence ID" value="CAG7900629.1"/>
    <property type="molecule type" value="Genomic_DNA"/>
</dbReference>
<sequence>MNLPAGPEQGEVNSRAIVRVPALERIEDQPTHQPMRVSALERIEDGINQDMERVSALERIVSPQVEQQRASGILSSLQARLQEVEVQYVEEEHLSPDLGGGSIPIQGTQRTPASLRLGLASVTRKRNPPRAASTRAIKVVPSIKKVPSGRVSGAVKSRGTGSPLQGVRTSKQRLTSTRGRPPALAVLLFCGEMK</sequence>
<accession>A0A3P6B4X3</accession>
<gene>
    <name evidence="3" type="ORF">BRAA07T28029Z</name>
    <name evidence="2" type="ORF">BRAPAZ1V2_A07P02730.2</name>
</gene>
<proteinExistence type="predicted"/>
<reference evidence="3" key="1">
    <citation type="submission" date="2018-11" db="EMBL/GenBank/DDBJ databases">
        <authorList>
            <consortium name="Genoscope - CEA"/>
            <person name="William W."/>
        </authorList>
    </citation>
    <scope>NUCLEOTIDE SEQUENCE</scope>
</reference>
<dbReference type="AlphaFoldDB" id="A0A3P6B4X3"/>
<dbReference type="Proteomes" id="UP000694005">
    <property type="component" value="Chromosome A07"/>
</dbReference>
<dbReference type="EMBL" id="LR031574">
    <property type="protein sequence ID" value="VDC95473.1"/>
    <property type="molecule type" value="Genomic_DNA"/>
</dbReference>
<name>A0A3P6B4X3_BRACM</name>
<evidence type="ECO:0000313" key="3">
    <source>
        <dbReference type="EMBL" id="VDC95473.1"/>
    </source>
</evidence>
<organism evidence="3">
    <name type="scientific">Brassica campestris</name>
    <name type="common">Field mustard</name>
    <dbReference type="NCBI Taxonomy" id="3711"/>
    <lineage>
        <taxon>Eukaryota</taxon>
        <taxon>Viridiplantae</taxon>
        <taxon>Streptophyta</taxon>
        <taxon>Embryophyta</taxon>
        <taxon>Tracheophyta</taxon>
        <taxon>Spermatophyta</taxon>
        <taxon>Magnoliopsida</taxon>
        <taxon>eudicotyledons</taxon>
        <taxon>Gunneridae</taxon>
        <taxon>Pentapetalae</taxon>
        <taxon>rosids</taxon>
        <taxon>malvids</taxon>
        <taxon>Brassicales</taxon>
        <taxon>Brassicaceae</taxon>
        <taxon>Brassiceae</taxon>
        <taxon>Brassica</taxon>
    </lineage>
</organism>
<feature type="compositionally biased region" description="Polar residues" evidence="1">
    <location>
        <begin position="159"/>
        <end position="178"/>
    </location>
</feature>